<organism evidence="4 5">
    <name type="scientific">Streptomyces rimosus subsp. rimosus (strain ATCC 10970 / DSM 40260 / JCM 4667 / NRRL 2234)</name>
    <dbReference type="NCBI Taxonomy" id="1265868"/>
    <lineage>
        <taxon>Bacteria</taxon>
        <taxon>Bacillati</taxon>
        <taxon>Actinomycetota</taxon>
        <taxon>Actinomycetes</taxon>
        <taxon>Kitasatosporales</taxon>
        <taxon>Streptomycetaceae</taxon>
        <taxon>Streptomyces</taxon>
    </lineage>
</organism>
<dbReference type="InterPro" id="IPR001466">
    <property type="entry name" value="Beta-lactam-related"/>
</dbReference>
<feature type="region of interest" description="Disordered" evidence="1">
    <location>
        <begin position="231"/>
        <end position="297"/>
    </location>
</feature>
<dbReference type="AlphaFoldDB" id="A0A8A1V472"/>
<evidence type="ECO:0000313" key="5">
    <source>
        <dbReference type="Proteomes" id="UP000011074"/>
    </source>
</evidence>
<dbReference type="PANTHER" id="PTHR46825:SF7">
    <property type="entry name" value="D-ALANYL-D-ALANINE CARBOXYPEPTIDASE"/>
    <property type="match status" value="1"/>
</dbReference>
<keyword evidence="2" id="KW-0732">Signal</keyword>
<proteinExistence type="predicted"/>
<sequence length="297" mass="31866">MLTSLLTLAVGMPALPAYATPSSHTSQTSSSGRERIHRHLQDLTRGGAVGAQVQVTDQNGTWTARAGTARAGASAPVPEGAASAPGAPPRCSLPSSCCNWPQKARLSLDAPLDRYLPSELVPGAVHITVRMLLQHTSGLHDLARDLPQGKDLVRTRFRHYDWAALVREAVARPAEFPPGTNYGYSNTNYLIAGLIIDRVTGHSYADEVRSRIIEPLHLRHTIVPGDKTSIPGPHAHGYLTLHGTSTHRGHAQQVDITQLTPSMAGPAGESSRPRATWTPSSPHSPRENSCTRPSGRK</sequence>
<evidence type="ECO:0000256" key="1">
    <source>
        <dbReference type="SAM" id="MobiDB-lite"/>
    </source>
</evidence>
<evidence type="ECO:0000313" key="4">
    <source>
        <dbReference type="EMBL" id="QST85534.1"/>
    </source>
</evidence>
<feature type="domain" description="Beta-lactamase-related" evidence="3">
    <location>
        <begin position="104"/>
        <end position="245"/>
    </location>
</feature>
<name>A0A8A1V472_STRR1</name>
<feature type="signal peptide" evidence="2">
    <location>
        <begin position="1"/>
        <end position="19"/>
    </location>
</feature>
<dbReference type="Gene3D" id="3.40.710.10">
    <property type="entry name" value="DD-peptidase/beta-lactamase superfamily"/>
    <property type="match status" value="1"/>
</dbReference>
<protein>
    <submittedName>
        <fullName evidence="4">Beta-lactamase family protein</fullName>
    </submittedName>
</protein>
<evidence type="ECO:0000256" key="2">
    <source>
        <dbReference type="SAM" id="SignalP"/>
    </source>
</evidence>
<feature type="region of interest" description="Disordered" evidence="1">
    <location>
        <begin position="65"/>
        <end position="88"/>
    </location>
</feature>
<feature type="compositionally biased region" description="Polar residues" evidence="1">
    <location>
        <begin position="277"/>
        <end position="297"/>
    </location>
</feature>
<dbReference type="SUPFAM" id="SSF56601">
    <property type="entry name" value="beta-lactamase/transpeptidase-like"/>
    <property type="match status" value="1"/>
</dbReference>
<gene>
    <name evidence="4" type="ORF">SRIM_040325</name>
</gene>
<accession>A0A8A1V472</accession>
<dbReference type="InterPro" id="IPR012338">
    <property type="entry name" value="Beta-lactam/transpept-like"/>
</dbReference>
<reference evidence="4" key="3">
    <citation type="journal article" date="2021" name="bioRxiv">
        <title>Bilateral symmetry of linear streptomycete chromosomes.</title>
        <authorList>
            <person name="Algora-Gallardo L."/>
            <person name="Schniete J.K."/>
            <person name="Mark D.R."/>
            <person name="Hunter I.S."/>
            <person name="Herron P.R."/>
        </authorList>
    </citation>
    <scope>NUCLEOTIDE SEQUENCE</scope>
    <source>
        <strain evidence="4">ATCC 10970</strain>
    </source>
</reference>
<reference evidence="4" key="1">
    <citation type="submission" date="2012-12" db="EMBL/GenBank/DDBJ databases">
        <authorList>
            <person name="Pethick F.E."/>
            <person name="MacFadyen A.C."/>
            <person name="Tang Z."/>
            <person name="Sangal V."/>
            <person name="Tze-Tze L."/>
            <person name="Chu J."/>
            <person name="Guo M."/>
            <person name="Kirby R."/>
            <person name="Hoskisson P.A."/>
            <person name="Herron P.R."/>
            <person name="Hunter I.S."/>
        </authorList>
    </citation>
    <scope>NUCLEOTIDE SEQUENCE</scope>
    <source>
        <strain evidence="4">ATCC 10970</strain>
    </source>
</reference>
<dbReference type="PANTHER" id="PTHR46825">
    <property type="entry name" value="D-ALANYL-D-ALANINE-CARBOXYPEPTIDASE/ENDOPEPTIDASE AMPH"/>
    <property type="match status" value="1"/>
</dbReference>
<feature type="compositionally biased region" description="Low complexity" evidence="1">
    <location>
        <begin position="65"/>
        <end position="85"/>
    </location>
</feature>
<dbReference type="InterPro" id="IPR050491">
    <property type="entry name" value="AmpC-like"/>
</dbReference>
<dbReference type="EMBL" id="CP048261">
    <property type="protein sequence ID" value="QST85534.1"/>
    <property type="molecule type" value="Genomic_DNA"/>
</dbReference>
<feature type="compositionally biased region" description="Low complexity" evidence="1">
    <location>
        <begin position="20"/>
        <end position="31"/>
    </location>
</feature>
<reference evidence="4" key="2">
    <citation type="submission" date="2020-01" db="EMBL/GenBank/DDBJ databases">
        <authorList>
            <person name="Algora L."/>
            <person name="Schniete J.K."/>
            <person name="MacFadyen A."/>
            <person name="Hoskisson P.A."/>
            <person name="Hunter I.S."/>
            <person name="Herron P.R."/>
        </authorList>
    </citation>
    <scope>NUCLEOTIDE SEQUENCE</scope>
    <source>
        <strain evidence="4">ATCC 10970</strain>
    </source>
</reference>
<evidence type="ECO:0000259" key="3">
    <source>
        <dbReference type="Pfam" id="PF00144"/>
    </source>
</evidence>
<dbReference type="Pfam" id="PF00144">
    <property type="entry name" value="Beta-lactamase"/>
    <property type="match status" value="1"/>
</dbReference>
<feature type="chain" id="PRO_5032551156" evidence="2">
    <location>
        <begin position="20"/>
        <end position="297"/>
    </location>
</feature>
<feature type="region of interest" description="Disordered" evidence="1">
    <location>
        <begin position="16"/>
        <end position="35"/>
    </location>
</feature>
<dbReference type="Proteomes" id="UP000011074">
    <property type="component" value="Chromosome"/>
</dbReference>